<accession>A0AA38MEC4</accession>
<comment type="caution">
    <text evidence="6">The sequence shown here is derived from an EMBL/GenBank/DDBJ whole genome shotgun (WGS) entry which is preliminary data.</text>
</comment>
<proteinExistence type="inferred from homology"/>
<dbReference type="AlphaFoldDB" id="A0AA38MEC4"/>
<comment type="similarity">
    <text evidence="1 4">Belongs to the serpin family.</text>
</comment>
<dbReference type="InterPro" id="IPR042178">
    <property type="entry name" value="Serpin_sf_1"/>
</dbReference>
<reference evidence="6" key="1">
    <citation type="journal article" date="2023" name="G3 (Bethesda)">
        <title>Whole genome assemblies of Zophobas morio and Tenebrio molitor.</title>
        <authorList>
            <person name="Kaur S."/>
            <person name="Stinson S.A."/>
            <person name="diCenzo G.C."/>
        </authorList>
    </citation>
    <scope>NUCLEOTIDE SEQUENCE</scope>
    <source>
        <strain evidence="6">QUZm001</strain>
    </source>
</reference>
<dbReference type="GO" id="GO:0004867">
    <property type="term" value="F:serine-type endopeptidase inhibitor activity"/>
    <property type="evidence" value="ECO:0007669"/>
    <property type="project" value="UniProtKB-KW"/>
</dbReference>
<dbReference type="GO" id="GO:0005615">
    <property type="term" value="C:extracellular space"/>
    <property type="evidence" value="ECO:0007669"/>
    <property type="project" value="InterPro"/>
</dbReference>
<evidence type="ECO:0000256" key="3">
    <source>
        <dbReference type="ARBA" id="ARBA00022900"/>
    </source>
</evidence>
<dbReference type="Gene3D" id="3.30.497.10">
    <property type="entry name" value="Antithrombin, subunit I, domain 2"/>
    <property type="match status" value="1"/>
</dbReference>
<dbReference type="SUPFAM" id="SSF56574">
    <property type="entry name" value="Serpins"/>
    <property type="match status" value="1"/>
</dbReference>
<keyword evidence="7" id="KW-1185">Reference proteome</keyword>
<name>A0AA38MEC4_9CUCU</name>
<feature type="domain" description="Serpin" evidence="5">
    <location>
        <begin position="22"/>
        <end position="374"/>
    </location>
</feature>
<protein>
    <recommendedName>
        <fullName evidence="5">Serpin domain-containing protein</fullName>
    </recommendedName>
</protein>
<evidence type="ECO:0000256" key="2">
    <source>
        <dbReference type="ARBA" id="ARBA00022690"/>
    </source>
</evidence>
<organism evidence="6 7">
    <name type="scientific">Zophobas morio</name>
    <dbReference type="NCBI Taxonomy" id="2755281"/>
    <lineage>
        <taxon>Eukaryota</taxon>
        <taxon>Metazoa</taxon>
        <taxon>Ecdysozoa</taxon>
        <taxon>Arthropoda</taxon>
        <taxon>Hexapoda</taxon>
        <taxon>Insecta</taxon>
        <taxon>Pterygota</taxon>
        <taxon>Neoptera</taxon>
        <taxon>Endopterygota</taxon>
        <taxon>Coleoptera</taxon>
        <taxon>Polyphaga</taxon>
        <taxon>Cucujiformia</taxon>
        <taxon>Tenebrionidae</taxon>
        <taxon>Zophobas</taxon>
    </lineage>
</organism>
<dbReference type="PANTHER" id="PTHR11461">
    <property type="entry name" value="SERINE PROTEASE INHIBITOR, SERPIN"/>
    <property type="match status" value="1"/>
</dbReference>
<dbReference type="InterPro" id="IPR000215">
    <property type="entry name" value="Serpin_fam"/>
</dbReference>
<keyword evidence="3" id="KW-0722">Serine protease inhibitor</keyword>
<dbReference type="EMBL" id="JALNTZ010000004">
    <property type="protein sequence ID" value="KAJ3653287.1"/>
    <property type="molecule type" value="Genomic_DNA"/>
</dbReference>
<dbReference type="Gene3D" id="2.30.39.10">
    <property type="entry name" value="Alpha-1-antitrypsin, domain 1"/>
    <property type="match status" value="1"/>
</dbReference>
<dbReference type="Proteomes" id="UP001168821">
    <property type="component" value="Unassembled WGS sequence"/>
</dbReference>
<dbReference type="SMART" id="SM00093">
    <property type="entry name" value="SERPIN"/>
    <property type="match status" value="1"/>
</dbReference>
<evidence type="ECO:0000313" key="6">
    <source>
        <dbReference type="EMBL" id="KAJ3653287.1"/>
    </source>
</evidence>
<evidence type="ECO:0000256" key="4">
    <source>
        <dbReference type="RuleBase" id="RU000411"/>
    </source>
</evidence>
<dbReference type="InterPro" id="IPR042185">
    <property type="entry name" value="Serpin_sf_2"/>
</dbReference>
<evidence type="ECO:0000256" key="1">
    <source>
        <dbReference type="ARBA" id="ARBA00009500"/>
    </source>
</evidence>
<dbReference type="InterPro" id="IPR023796">
    <property type="entry name" value="Serpin_dom"/>
</dbReference>
<gene>
    <name evidence="6" type="ORF">Zmor_012547</name>
</gene>
<evidence type="ECO:0000259" key="5">
    <source>
        <dbReference type="SMART" id="SM00093"/>
    </source>
</evidence>
<dbReference type="Pfam" id="PF00079">
    <property type="entry name" value="Serpin"/>
    <property type="match status" value="1"/>
</dbReference>
<dbReference type="InterPro" id="IPR036186">
    <property type="entry name" value="Serpin_sf"/>
</dbReference>
<dbReference type="PANTHER" id="PTHR11461:SF211">
    <property type="entry name" value="GH10112P-RELATED"/>
    <property type="match status" value="1"/>
</dbReference>
<sequence>MSSVSIPAAATQILRSSITFTSKLYQILAKKHGNVFFSPITLHAALAMLYLGAQEATATILEEVLQFPGKASTASGYRWILNHLRTTNETNLHIANKMYTRGKQIFLEEFSNSVQQYFNSEVENLGSRSNSEVMKQINEWDKVIDKEVLNEDTVLFLLSTFYFKAPWNHNFKEDETMLHPFYLDNDEVVKVEMMRGGKRGFYKDDDKLKCQILFIPYKERRIEMGIILPWEKNGIKDLETKLATVNFADAIVKDLTEENLDVFLPKFKFENSSDLVDSFKEMGLGILFDKKANLDGIIKTEIGVSLSVVHTYFTEVNEEGMEAEEIKARSIKKGKCRVIIPLTAFVVDHSAIFLLVEGRTENMNILYCGRLSNPSSESEKFPQ</sequence>
<evidence type="ECO:0000313" key="7">
    <source>
        <dbReference type="Proteomes" id="UP001168821"/>
    </source>
</evidence>
<keyword evidence="2" id="KW-0646">Protease inhibitor</keyword>